<evidence type="ECO:0000256" key="4">
    <source>
        <dbReference type="PROSITE-ProRule" id="PRU00335"/>
    </source>
</evidence>
<gene>
    <name evidence="6" type="ORF">G5V58_17315</name>
</gene>
<dbReference type="InterPro" id="IPR050109">
    <property type="entry name" value="HTH-type_TetR-like_transc_reg"/>
</dbReference>
<feature type="DNA-binding region" description="H-T-H motif" evidence="4">
    <location>
        <begin position="42"/>
        <end position="61"/>
    </location>
</feature>
<dbReference type="InterPro" id="IPR009057">
    <property type="entry name" value="Homeodomain-like_sf"/>
</dbReference>
<dbReference type="PRINTS" id="PR00455">
    <property type="entry name" value="HTHTETR"/>
</dbReference>
<dbReference type="Gene3D" id="1.10.357.10">
    <property type="entry name" value="Tetracycline Repressor, domain 2"/>
    <property type="match status" value="1"/>
</dbReference>
<evidence type="ECO:0000256" key="3">
    <source>
        <dbReference type="ARBA" id="ARBA00023163"/>
    </source>
</evidence>
<evidence type="ECO:0000256" key="1">
    <source>
        <dbReference type="ARBA" id="ARBA00023015"/>
    </source>
</evidence>
<accession>A0A6G6WG28</accession>
<proteinExistence type="predicted"/>
<protein>
    <submittedName>
        <fullName evidence="6">TetR/AcrR family transcriptional regulator</fullName>
    </submittedName>
</protein>
<dbReference type="AlphaFoldDB" id="A0A6G6WG28"/>
<organism evidence="6 7">
    <name type="scientific">Nocardioides anomalus</name>
    <dbReference type="NCBI Taxonomy" id="2712223"/>
    <lineage>
        <taxon>Bacteria</taxon>
        <taxon>Bacillati</taxon>
        <taxon>Actinomycetota</taxon>
        <taxon>Actinomycetes</taxon>
        <taxon>Propionibacteriales</taxon>
        <taxon>Nocardioidaceae</taxon>
        <taxon>Nocardioides</taxon>
    </lineage>
</organism>
<dbReference type="Pfam" id="PF21597">
    <property type="entry name" value="TetR_C_43"/>
    <property type="match status" value="1"/>
</dbReference>
<evidence type="ECO:0000259" key="5">
    <source>
        <dbReference type="PROSITE" id="PS50977"/>
    </source>
</evidence>
<name>A0A6G6WG28_9ACTN</name>
<dbReference type="PROSITE" id="PS50977">
    <property type="entry name" value="HTH_TETR_2"/>
    <property type="match status" value="1"/>
</dbReference>
<dbReference type="SUPFAM" id="SSF46689">
    <property type="entry name" value="Homeodomain-like"/>
    <property type="match status" value="1"/>
</dbReference>
<keyword evidence="2 4" id="KW-0238">DNA-binding</keyword>
<dbReference type="InterPro" id="IPR049445">
    <property type="entry name" value="TetR_SbtR-like_C"/>
</dbReference>
<feature type="domain" description="HTH tetR-type" evidence="5">
    <location>
        <begin position="20"/>
        <end position="79"/>
    </location>
</feature>
<dbReference type="PANTHER" id="PTHR30055">
    <property type="entry name" value="HTH-TYPE TRANSCRIPTIONAL REGULATOR RUTR"/>
    <property type="match status" value="1"/>
</dbReference>
<dbReference type="Pfam" id="PF00440">
    <property type="entry name" value="TetR_N"/>
    <property type="match status" value="1"/>
</dbReference>
<evidence type="ECO:0000313" key="6">
    <source>
        <dbReference type="EMBL" id="QIG44301.1"/>
    </source>
</evidence>
<dbReference type="PANTHER" id="PTHR30055:SF234">
    <property type="entry name" value="HTH-TYPE TRANSCRIPTIONAL REGULATOR BETI"/>
    <property type="match status" value="1"/>
</dbReference>
<dbReference type="Proteomes" id="UP000502996">
    <property type="component" value="Chromosome"/>
</dbReference>
<evidence type="ECO:0000313" key="7">
    <source>
        <dbReference type="Proteomes" id="UP000502996"/>
    </source>
</evidence>
<dbReference type="GO" id="GO:0003700">
    <property type="term" value="F:DNA-binding transcription factor activity"/>
    <property type="evidence" value="ECO:0007669"/>
    <property type="project" value="TreeGrafter"/>
</dbReference>
<evidence type="ECO:0000256" key="2">
    <source>
        <dbReference type="ARBA" id="ARBA00023125"/>
    </source>
</evidence>
<keyword evidence="1" id="KW-0805">Transcription regulation</keyword>
<keyword evidence="7" id="KW-1185">Reference proteome</keyword>
<sequence>MVGKPRERAGAVRPLRADAQRNRDAVLTAAREVFAEDSVLAPLDTIAVRAGVGNATLYRHFPTREDLLSAVMASSITDAVALGEELARTEDPSAALREWLVHLAWLLRIWHDLPYCLADAHVDPSSPVAPSTACLVAQTRLLLDGARTVGAARPDAAADEVFELVTALSWAIDRFGDDEGAARRRVLLATAGLTGGGWPEDDDGPTA</sequence>
<keyword evidence="3" id="KW-0804">Transcription</keyword>
<dbReference type="InterPro" id="IPR001647">
    <property type="entry name" value="HTH_TetR"/>
</dbReference>
<dbReference type="GO" id="GO:0000976">
    <property type="term" value="F:transcription cis-regulatory region binding"/>
    <property type="evidence" value="ECO:0007669"/>
    <property type="project" value="TreeGrafter"/>
</dbReference>
<dbReference type="EMBL" id="CP049257">
    <property type="protein sequence ID" value="QIG44301.1"/>
    <property type="molecule type" value="Genomic_DNA"/>
</dbReference>
<dbReference type="KEGG" id="nano:G5V58_17315"/>
<reference evidence="6 7" key="1">
    <citation type="submission" date="2020-02" db="EMBL/GenBank/DDBJ databases">
        <title>Full genome sequence of Nocardioides sp. R-3366.</title>
        <authorList>
            <person name="Im W.-T."/>
        </authorList>
    </citation>
    <scope>NUCLEOTIDE SEQUENCE [LARGE SCALE GENOMIC DNA]</scope>
    <source>
        <strain evidence="6 7">R-3366</strain>
    </source>
</reference>